<evidence type="ECO:0000256" key="11">
    <source>
        <dbReference type="SAM" id="Phobius"/>
    </source>
</evidence>
<evidence type="ECO:0000313" key="12">
    <source>
        <dbReference type="EMBL" id="WNY27411.1"/>
    </source>
</evidence>
<keyword evidence="2" id="KW-0444">Lipid biosynthesis</keyword>
<evidence type="ECO:0000256" key="10">
    <source>
        <dbReference type="ARBA" id="ARBA00023317"/>
    </source>
</evidence>
<dbReference type="GO" id="GO:0004609">
    <property type="term" value="F:phosphatidylserine decarboxylase activity"/>
    <property type="evidence" value="ECO:0007669"/>
    <property type="project" value="UniProtKB-EC"/>
</dbReference>
<sequence>MGKFYNLYFLFMFVLHTSNVNESGKAGSDLDRESLMLAKGCEKWLMTILFIFILLFATGAALKNPYLLLLSILFLSLFVFFIFFFRDPERYGEICETHMLSPADGRVVDIRGRKLCIFMNITDVHVNRSPISGKVISVRHISGSYKPAFFKDSDRNERFITLLETSHGMVEITQIAGTGVRRIRPYITHGDSVFQTQRVGTILFGSRVDVTIPESFGIQVKKWQKVKAGETIIAKIPATGNSR</sequence>
<feature type="transmembrane region" description="Helical" evidence="11">
    <location>
        <begin position="44"/>
        <end position="62"/>
    </location>
</feature>
<evidence type="ECO:0000256" key="7">
    <source>
        <dbReference type="ARBA" id="ARBA00023209"/>
    </source>
</evidence>
<protein>
    <submittedName>
        <fullName evidence="12">Phosphatidylserine decarboxylase proenzyme</fullName>
        <ecNumber evidence="12">4.1.1.65</ecNumber>
    </submittedName>
</protein>
<dbReference type="EMBL" id="CP131061">
    <property type="protein sequence ID" value="WNY27411.1"/>
    <property type="molecule type" value="Genomic_DNA"/>
</dbReference>
<evidence type="ECO:0000256" key="6">
    <source>
        <dbReference type="ARBA" id="ARBA00023145"/>
    </source>
</evidence>
<name>A0AA96ZX80_9EURY</name>
<dbReference type="GO" id="GO:0008654">
    <property type="term" value="P:phospholipid biosynthetic process"/>
    <property type="evidence" value="ECO:0007669"/>
    <property type="project" value="UniProtKB-KW"/>
</dbReference>
<evidence type="ECO:0000313" key="13">
    <source>
        <dbReference type="Proteomes" id="UP001304970"/>
    </source>
</evidence>
<keyword evidence="11" id="KW-0812">Transmembrane</keyword>
<evidence type="ECO:0000256" key="1">
    <source>
        <dbReference type="ARBA" id="ARBA00022475"/>
    </source>
</evidence>
<evidence type="ECO:0000256" key="5">
    <source>
        <dbReference type="ARBA" id="ARBA00023136"/>
    </source>
</evidence>
<keyword evidence="13" id="KW-1185">Reference proteome</keyword>
<dbReference type="EC" id="4.1.1.65" evidence="12"/>
<evidence type="ECO:0000256" key="9">
    <source>
        <dbReference type="ARBA" id="ARBA00023264"/>
    </source>
</evidence>
<dbReference type="Proteomes" id="UP001304970">
    <property type="component" value="Chromosome"/>
</dbReference>
<evidence type="ECO:0000256" key="8">
    <source>
        <dbReference type="ARBA" id="ARBA00023239"/>
    </source>
</evidence>
<keyword evidence="3" id="KW-0210">Decarboxylase</keyword>
<dbReference type="PANTHER" id="PTHR35809">
    <property type="entry name" value="ARCHAETIDYLSERINE DECARBOXYLASE PROENZYME-RELATED"/>
    <property type="match status" value="1"/>
</dbReference>
<keyword evidence="7" id="KW-0594">Phospholipid biosynthesis</keyword>
<dbReference type="InterPro" id="IPR003817">
    <property type="entry name" value="PS_Dcarbxylase"/>
</dbReference>
<dbReference type="Pfam" id="PF02666">
    <property type="entry name" value="PS_Dcarbxylase"/>
    <property type="match status" value="1"/>
</dbReference>
<evidence type="ECO:0000256" key="4">
    <source>
        <dbReference type="ARBA" id="ARBA00023098"/>
    </source>
</evidence>
<evidence type="ECO:0000256" key="2">
    <source>
        <dbReference type="ARBA" id="ARBA00022516"/>
    </source>
</evidence>
<keyword evidence="6" id="KW-0865">Zymogen</keyword>
<dbReference type="NCBIfam" id="NF003685">
    <property type="entry name" value="PRK05305.2-5"/>
    <property type="match status" value="1"/>
</dbReference>
<keyword evidence="4" id="KW-0443">Lipid metabolism</keyword>
<feature type="transmembrane region" description="Helical" evidence="11">
    <location>
        <begin position="67"/>
        <end position="85"/>
    </location>
</feature>
<evidence type="ECO:0000256" key="3">
    <source>
        <dbReference type="ARBA" id="ARBA00022793"/>
    </source>
</evidence>
<keyword evidence="5 11" id="KW-0472">Membrane</keyword>
<keyword evidence="8 12" id="KW-0456">Lyase</keyword>
<keyword evidence="10" id="KW-0670">Pyruvate</keyword>
<dbReference type="InterPro" id="IPR033175">
    <property type="entry name" value="PSD-A"/>
</dbReference>
<dbReference type="PANTHER" id="PTHR35809:SF1">
    <property type="entry name" value="ARCHAETIDYLSERINE DECARBOXYLASE PROENZYME-RELATED"/>
    <property type="match status" value="1"/>
</dbReference>
<organism evidence="12 13">
    <name type="scientific">Methanolapillus ohkumae</name>
    <dbReference type="NCBI Taxonomy" id="3028298"/>
    <lineage>
        <taxon>Archaea</taxon>
        <taxon>Methanobacteriati</taxon>
        <taxon>Methanobacteriota</taxon>
        <taxon>Stenosarchaea group</taxon>
        <taxon>Methanomicrobia</taxon>
        <taxon>Methanosarcinales</taxon>
        <taxon>Methanosarcinaceae</taxon>
        <taxon>Methanolapillus</taxon>
    </lineage>
</organism>
<keyword evidence="1" id="KW-1003">Cell membrane</keyword>
<keyword evidence="11" id="KW-1133">Transmembrane helix</keyword>
<proteinExistence type="predicted"/>
<accession>A0AA96ZX80</accession>
<reference evidence="12 13" key="1">
    <citation type="submission" date="2023-07" db="EMBL/GenBank/DDBJ databases">
        <title>Closed genome sequence of Methanosarcinaceae archaeon Am2.</title>
        <authorList>
            <person name="Poehlein A."/>
            <person name="Protasov E."/>
            <person name="Platt K."/>
            <person name="Reeh H."/>
            <person name="Daniel R."/>
            <person name="Brune A."/>
        </authorList>
    </citation>
    <scope>NUCLEOTIDE SEQUENCE [LARGE SCALE GENOMIC DNA]</scope>
    <source>
        <strain evidence="12 13">Am2</strain>
    </source>
</reference>
<gene>
    <name evidence="12" type="primary">psd</name>
    <name evidence="12" type="ORF">MsAm2_12060</name>
</gene>
<keyword evidence="9" id="KW-1208">Phospholipid metabolism</keyword>
<dbReference type="AlphaFoldDB" id="A0AA96ZX80"/>